<dbReference type="EMBL" id="HACM01010513">
    <property type="protein sequence ID" value="CRZ10955.1"/>
    <property type="molecule type" value="Transcribed_RNA"/>
</dbReference>
<accession>A0A0H5R9Z2</accession>
<sequence length="126" mass="14100">MNGPTPDIDIPELVKQKDIEIAQLQQHLATANSLCSLLKIIDFNTIVEDMLESLVDEMSVDLCFNVHQSVKANGKIELDPANDDHNDIFGQQGAKLAGSPFQCRNCQRMISSSKYAFHTRRCPGRR</sequence>
<evidence type="ECO:0000313" key="1">
    <source>
        <dbReference type="EMBL" id="CRZ10955.1"/>
    </source>
</evidence>
<reference evidence="1" key="1">
    <citation type="submission" date="2015-04" db="EMBL/GenBank/DDBJ databases">
        <title>The genome sequence of the plant pathogenic Rhizarian Plasmodiophora brassicae reveals insights in its biotrophic life cycle and the origin of chitin synthesis.</title>
        <authorList>
            <person name="Schwelm A."/>
            <person name="Fogelqvist J."/>
            <person name="Knaust A."/>
            <person name="Julke S."/>
            <person name="Lilja T."/>
            <person name="Dhandapani V."/>
            <person name="Bonilla-Rosso G."/>
            <person name="Karlsson M."/>
            <person name="Shevchenko A."/>
            <person name="Choi S.R."/>
            <person name="Kim H.G."/>
            <person name="Park J.Y."/>
            <person name="Lim Y.P."/>
            <person name="Ludwig-Muller J."/>
            <person name="Dixelius C."/>
        </authorList>
    </citation>
    <scope>NUCLEOTIDE SEQUENCE</scope>
    <source>
        <tissue evidence="1">Potato root galls</tissue>
    </source>
</reference>
<name>A0A0H5R9Z2_9EUKA</name>
<dbReference type="AlphaFoldDB" id="A0A0H5R9Z2"/>
<proteinExistence type="predicted"/>
<evidence type="ECO:0008006" key="2">
    <source>
        <dbReference type="Google" id="ProtNLM"/>
    </source>
</evidence>
<organism evidence="1">
    <name type="scientific">Spongospora subterranea</name>
    <dbReference type="NCBI Taxonomy" id="70186"/>
    <lineage>
        <taxon>Eukaryota</taxon>
        <taxon>Sar</taxon>
        <taxon>Rhizaria</taxon>
        <taxon>Endomyxa</taxon>
        <taxon>Phytomyxea</taxon>
        <taxon>Plasmodiophorida</taxon>
        <taxon>Plasmodiophoridae</taxon>
        <taxon>Spongospora</taxon>
    </lineage>
</organism>
<protein>
    <recommendedName>
        <fullName evidence="2">SAGA-associated factor 11</fullName>
    </recommendedName>
</protein>